<evidence type="ECO:0000313" key="1">
    <source>
        <dbReference type="EMBL" id="MBM6661682.1"/>
    </source>
</evidence>
<proteinExistence type="predicted"/>
<organism evidence="1 2">
    <name type="scientific">Marseilla massiliensis</name>
    <dbReference type="NCBI Taxonomy" id="1841864"/>
    <lineage>
        <taxon>Bacteria</taxon>
        <taxon>Pseudomonadati</taxon>
        <taxon>Bacteroidota</taxon>
        <taxon>Bacteroidia</taxon>
        <taxon>Bacteroidales</taxon>
        <taxon>Prevotellaceae</taxon>
        <taxon>Marseilla</taxon>
    </lineage>
</organism>
<protein>
    <recommendedName>
        <fullName evidence="3">Capsule assembly protein Wzi</fullName>
    </recommendedName>
</protein>
<accession>A0A938WMI3</accession>
<comment type="caution">
    <text evidence="1">The sequence shown here is derived from an EMBL/GenBank/DDBJ whole genome shotgun (WGS) entry which is preliminary data.</text>
</comment>
<sequence>MYRKLLVLMVCGFASQHLRAKGIEWLDGLQYKAELQTSLSDGHTPLWLNANKFGLSSLSSSNGYVRAAVERPLAVDSARKWGIGYGVDLAAAYNYTSSFIVQQAFAEVRWLKGVLTVGSKQWPMELKNNSLSSGSQTLGINARPVPQARIALPEYWDIPFTKGWVGIKGHVAFGRMTDDGWQHEFTSREKKYADDVRYHSKAGYLRIGNASKGFPVVIEMGLEMASLFGGTMYRPDGEGGMEVFHGGTSLKDYWNVFIPGGAEANEDIYRNVAGDMLGSWVMRVSYDADKWRLGLYADHFFEDHSQMFFLDYNGYGQGDNWNVRQDNRYFLYYLKDIMLGAELNLKHGTLLRDIVFEYLYSKYQSGPVYHDRTPSMSEHIGGLDDYYNHSLYTGWQHWGQVMGNPLYQSPIYNDDGTIGVKNNRFYAFHLGIGGRPLANLGYRLLLTWQEGLGTYRDPYTEPRHNTSFLVEATYDFKGKTLGGFGVTCGYGMDFGSILGNNYGFQLTVRKTGLLGL</sequence>
<dbReference type="InterPro" id="IPR038636">
    <property type="entry name" value="Wzi_sf"/>
</dbReference>
<keyword evidence="2" id="KW-1185">Reference proteome</keyword>
<reference evidence="1 2" key="1">
    <citation type="journal article" date="2021" name="Sci. Rep.">
        <title>The distribution of antibiotic resistance genes in chicken gut microbiota commensals.</title>
        <authorList>
            <person name="Juricova H."/>
            <person name="Matiasovicova J."/>
            <person name="Kubasova T."/>
            <person name="Cejkova D."/>
            <person name="Rychlik I."/>
        </authorList>
    </citation>
    <scope>NUCLEOTIDE SEQUENCE [LARGE SCALE GENOMIC DNA]</scope>
    <source>
        <strain evidence="1 2">An819</strain>
    </source>
</reference>
<evidence type="ECO:0008006" key="3">
    <source>
        <dbReference type="Google" id="ProtNLM"/>
    </source>
</evidence>
<dbReference type="EMBL" id="JACJJL010000011">
    <property type="protein sequence ID" value="MBM6661682.1"/>
    <property type="molecule type" value="Genomic_DNA"/>
</dbReference>
<name>A0A938WMI3_9BACT</name>
<dbReference type="Gene3D" id="2.40.160.130">
    <property type="entry name" value="Capsule assembly protein Wzi"/>
    <property type="match status" value="1"/>
</dbReference>
<evidence type="ECO:0000313" key="2">
    <source>
        <dbReference type="Proteomes" id="UP000764045"/>
    </source>
</evidence>
<dbReference type="AlphaFoldDB" id="A0A938WMI3"/>
<gene>
    <name evidence="1" type="ORF">H6B30_07955</name>
</gene>
<dbReference type="Proteomes" id="UP000764045">
    <property type="component" value="Unassembled WGS sequence"/>
</dbReference>